<sequence>MRPEKLIISAFGPYAGETEVDFEKLGSRGLYLITGDTGAGKTTIFDAITFALYGEASGKVRDAGMFRSKYAKPETPTFVRFTFAYRGGQYTVERRPEYLRPKGRGTGFTTQKAEAQLIYPDDRPPVTKTREVTRAVTELMGVDYQQFTQIAMIAQGDFQKLLLAGTAERSEIFRKIFHTQIYQDIQETLKDAVRVRGKEYEEIRRSISQYLDGIVCSRDDGMASELAQLKKERFQGKMERTLELLELFLDRDQKDLEETNQQIGKLDQQIQEADRRLGKAQQAQQMRAQLKDMETALTEILPEMERAKTLLEEKKKAAGESDVLAEQIRLLEEKIGFFDQWTVRKAKKQEKEQEKERISRQIQDKAERIRKLTGEIQEKKTLRESLRPAGEEKTRLEHEKGAAEAKIKTISGLLGKLGENERFRKVQEEAGEKTRDQAEQLDRSLQKMTLEIQNDAGLDPQKIQLEHYGERLKQHKKGIEESRSQLQTLEEEAQGLSRQLSVLSLEKKDLEEKTDQCSRNLQELAGAGEQAILLKNQADLREKELKSFLEACLEAASAEAEQNQAKQDRDRLFLVLQEKKEAYRFRNEALEAARKAPEKLAVLKQEMEQIKNRKQSLTDFLEKKKDLSRAKEALASAQARYADAREKAASLREQYERMESLFLDEQAGMLAKRLKEGSPCPVCGALHHPSPASVREDAPQKAELDRMKAETENAAGQMHELAAAAGHARQQTEEKIEEILRKGEGLQIRTAENMPEKTPEAVPGNTPEEKDREGICEAFFAMAEEEMVSVLARGKEASAEEAQLEKEIETLDSLEKILETAGQARDEADLSFQEGEKVLAAKKARNQEASERLERLVREAGITSGTPISLRDTEDLVKEFYRKEMSSRPLWTEAWRKAAAANAMILGELSSARARLKRQAEEAAGRAEQARTEEEKRAALTETLESIKQKFTEVQRNLDLQKGQKDSLTGILGGQQKTAMEEMAQDAADVGSTEVISLLQEAIKKNQAALDQTVRKIQERDALLKKKEETEAAIGRLKEEMKEQAALLAGLAARREELTGQLKELLAGEENGSREADGAEEEVSSDIMLAAQQVKVRLEQETERLAEEIRIRNQRLLEAERLEQEMKSSEEKLEEQKEEWQESVNNSARLDAELEALEKQIADLEKALDENLSREDLREDLQNRKAESVGKKERLEKELDEASAAWQEISLKKNRQEAAIEALRLQIQEEGREEPDQEAILGEKTAYQQQKESLASKRDELYAACRTNGDIRRRVQGSQEKQIQVEKEYIRVKTLSDTANGTLAGKRKIELETFVQMSYFDRILRRANLRLLTMSNGQYELKRQLDGEGRREKAGLELNVIDHYNGTERSVRTLSGGESFQAALSLALGLSDEIQSCAGGIRLDSMFVDEGFGSLDEAALSQALNALEGLAEGERMVGIISHVSELKERIDRKIIVTKKKGGQDVGSEIRLEG</sequence>
<dbReference type="Pfam" id="PF13558">
    <property type="entry name" value="SbcC_Walker_B"/>
    <property type="match status" value="1"/>
</dbReference>
<dbReference type="PANTHER" id="PTHR32114">
    <property type="entry name" value="ABC TRANSPORTER ABCH.3"/>
    <property type="match status" value="1"/>
</dbReference>
<feature type="coiled-coil region" evidence="4">
    <location>
        <begin position="593"/>
        <end position="661"/>
    </location>
</feature>
<evidence type="ECO:0000256" key="2">
    <source>
        <dbReference type="ARBA" id="ARBA00011322"/>
    </source>
</evidence>
<feature type="coiled-coil region" evidence="4">
    <location>
        <begin position="1020"/>
        <end position="1047"/>
    </location>
</feature>
<dbReference type="Proteomes" id="UP000886860">
    <property type="component" value="Unassembled WGS sequence"/>
</dbReference>
<evidence type="ECO:0000259" key="5">
    <source>
        <dbReference type="Pfam" id="PF13476"/>
    </source>
</evidence>
<dbReference type="GO" id="GO:0016887">
    <property type="term" value="F:ATP hydrolysis activity"/>
    <property type="evidence" value="ECO:0007669"/>
    <property type="project" value="InterPro"/>
</dbReference>
<evidence type="ECO:0000256" key="1">
    <source>
        <dbReference type="ARBA" id="ARBA00006930"/>
    </source>
</evidence>
<organism evidence="6 7">
    <name type="scientific">Candidatus Caccovicinus merdipullorum</name>
    <dbReference type="NCBI Taxonomy" id="2840724"/>
    <lineage>
        <taxon>Bacteria</taxon>
        <taxon>Bacillati</taxon>
        <taxon>Bacillota</taxon>
        <taxon>Clostridia</taxon>
        <taxon>Eubacteriales</taxon>
        <taxon>Candidatus Caccovicinus</taxon>
    </lineage>
</organism>
<evidence type="ECO:0000313" key="6">
    <source>
        <dbReference type="EMBL" id="HIT42046.1"/>
    </source>
</evidence>
<proteinExistence type="inferred from homology"/>
<feature type="coiled-coil region" evidence="4">
    <location>
        <begin position="472"/>
        <end position="527"/>
    </location>
</feature>
<comment type="similarity">
    <text evidence="1">Belongs to the SMC family. SbcC subfamily.</text>
</comment>
<gene>
    <name evidence="6" type="ORF">IAB60_08130</name>
</gene>
<reference evidence="6" key="1">
    <citation type="submission" date="2020-10" db="EMBL/GenBank/DDBJ databases">
        <authorList>
            <person name="Gilroy R."/>
        </authorList>
    </citation>
    <scope>NUCLEOTIDE SEQUENCE</scope>
    <source>
        <strain evidence="6">CHK123-3438</strain>
    </source>
</reference>
<dbReference type="EMBL" id="DVKS01000140">
    <property type="protein sequence ID" value="HIT42046.1"/>
    <property type="molecule type" value="Genomic_DNA"/>
</dbReference>
<accession>A0A9D1GJS7</accession>
<dbReference type="InterPro" id="IPR038729">
    <property type="entry name" value="Rad50/SbcC_AAA"/>
</dbReference>
<comment type="caution">
    <text evidence="6">The sequence shown here is derived from an EMBL/GenBank/DDBJ whole genome shotgun (WGS) entry which is preliminary data.</text>
</comment>
<dbReference type="PANTHER" id="PTHR32114:SF2">
    <property type="entry name" value="ABC TRANSPORTER ABCH.3"/>
    <property type="match status" value="1"/>
</dbReference>
<name>A0A9D1GJS7_9FIRM</name>
<evidence type="ECO:0000313" key="7">
    <source>
        <dbReference type="Proteomes" id="UP000886860"/>
    </source>
</evidence>
<feature type="domain" description="Rad50/SbcC-type AAA" evidence="5">
    <location>
        <begin position="5"/>
        <end position="303"/>
    </location>
</feature>
<feature type="coiled-coil region" evidence="4">
    <location>
        <begin position="1088"/>
        <end position="1233"/>
    </location>
</feature>
<comment type="subunit">
    <text evidence="2">Heterodimer of SbcC and SbcD.</text>
</comment>
<evidence type="ECO:0000256" key="3">
    <source>
        <dbReference type="ARBA" id="ARBA00013368"/>
    </source>
</evidence>
<dbReference type="GO" id="GO:0006302">
    <property type="term" value="P:double-strand break repair"/>
    <property type="evidence" value="ECO:0007669"/>
    <property type="project" value="InterPro"/>
</dbReference>
<dbReference type="SUPFAM" id="SSF52540">
    <property type="entry name" value="P-loop containing nucleoside triphosphate hydrolases"/>
    <property type="match status" value="2"/>
</dbReference>
<protein>
    <recommendedName>
        <fullName evidence="3">Nuclease SbcCD subunit C</fullName>
    </recommendedName>
</protein>
<evidence type="ECO:0000256" key="4">
    <source>
        <dbReference type="SAM" id="Coils"/>
    </source>
</evidence>
<dbReference type="Gene3D" id="3.40.50.300">
    <property type="entry name" value="P-loop containing nucleotide triphosphate hydrolases"/>
    <property type="match status" value="2"/>
</dbReference>
<feature type="coiled-coil region" evidence="4">
    <location>
        <begin position="314"/>
        <end position="382"/>
    </location>
</feature>
<dbReference type="InterPro" id="IPR027417">
    <property type="entry name" value="P-loop_NTPase"/>
</dbReference>
<keyword evidence="4" id="KW-0175">Coiled coil</keyword>
<feature type="coiled-coil region" evidence="4">
    <location>
        <begin position="794"/>
        <end position="859"/>
    </location>
</feature>
<feature type="coiled-coil region" evidence="4">
    <location>
        <begin position="906"/>
        <end position="957"/>
    </location>
</feature>
<dbReference type="Pfam" id="PF13476">
    <property type="entry name" value="AAA_23"/>
    <property type="match status" value="1"/>
</dbReference>
<reference evidence="6" key="2">
    <citation type="journal article" date="2021" name="PeerJ">
        <title>Extensive microbial diversity within the chicken gut microbiome revealed by metagenomics and culture.</title>
        <authorList>
            <person name="Gilroy R."/>
            <person name="Ravi A."/>
            <person name="Getino M."/>
            <person name="Pursley I."/>
            <person name="Horton D.L."/>
            <person name="Alikhan N.F."/>
            <person name="Baker D."/>
            <person name="Gharbi K."/>
            <person name="Hall N."/>
            <person name="Watson M."/>
            <person name="Adriaenssens E.M."/>
            <person name="Foster-Nyarko E."/>
            <person name="Jarju S."/>
            <person name="Secka A."/>
            <person name="Antonio M."/>
            <person name="Oren A."/>
            <person name="Chaudhuri R.R."/>
            <person name="La Ragione R."/>
            <person name="Hildebrand F."/>
            <person name="Pallen M.J."/>
        </authorList>
    </citation>
    <scope>NUCLEOTIDE SEQUENCE</scope>
    <source>
        <strain evidence="6">CHK123-3438</strain>
    </source>
</reference>
<feature type="coiled-coil region" evidence="4">
    <location>
        <begin position="242"/>
        <end position="283"/>
    </location>
</feature>